<name>A0A931E4M2_9BACT</name>
<accession>A0A931E4M2</accession>
<dbReference type="Proteomes" id="UP000628448">
    <property type="component" value="Unassembled WGS sequence"/>
</dbReference>
<evidence type="ECO:0000313" key="2">
    <source>
        <dbReference type="Proteomes" id="UP000628448"/>
    </source>
</evidence>
<comment type="caution">
    <text evidence="1">The sequence shown here is derived from an EMBL/GenBank/DDBJ whole genome shotgun (WGS) entry which is preliminary data.</text>
</comment>
<reference evidence="1" key="1">
    <citation type="submission" date="2020-11" db="EMBL/GenBank/DDBJ databases">
        <title>Bacterial whole genome sequence for Panacibacter sp. DH6.</title>
        <authorList>
            <person name="Le V."/>
            <person name="Ko S."/>
            <person name="Ahn C.-Y."/>
            <person name="Oh H.-M."/>
        </authorList>
    </citation>
    <scope>NUCLEOTIDE SEQUENCE</scope>
    <source>
        <strain evidence="1">DH6</strain>
    </source>
</reference>
<dbReference type="AlphaFoldDB" id="A0A931E4M2"/>
<organism evidence="1 2">
    <name type="scientific">Panacibacter microcysteis</name>
    <dbReference type="NCBI Taxonomy" id="2793269"/>
    <lineage>
        <taxon>Bacteria</taxon>
        <taxon>Pseudomonadati</taxon>
        <taxon>Bacteroidota</taxon>
        <taxon>Chitinophagia</taxon>
        <taxon>Chitinophagales</taxon>
        <taxon>Chitinophagaceae</taxon>
        <taxon>Panacibacter</taxon>
    </lineage>
</organism>
<sequence length="177" mass="20760">MKILITSILTLTVFFSVCGQTKEIVEANIYNIKSVPSYYLKGFVYNAKVKRQDLIKDSSYLHITRLDTNALRYLIPFLGDTTLTEINNECLQTKFKIADLAFFLINDIEPVPYALVTDGQYCTWGECGDLPDGFLYFINAQRLRFKNDYVNYFYGDKRNQWVKELYRKPTKKKKKRV</sequence>
<gene>
    <name evidence="1" type="ORF">I5907_12045</name>
</gene>
<dbReference type="EMBL" id="JADWYR010000002">
    <property type="protein sequence ID" value="MBG9376968.1"/>
    <property type="molecule type" value="Genomic_DNA"/>
</dbReference>
<keyword evidence="2" id="KW-1185">Reference proteome</keyword>
<evidence type="ECO:0000313" key="1">
    <source>
        <dbReference type="EMBL" id="MBG9376968.1"/>
    </source>
</evidence>
<proteinExistence type="predicted"/>
<dbReference type="RefSeq" id="WP_196991072.1">
    <property type="nucleotide sequence ID" value="NZ_JADWYR010000002.1"/>
</dbReference>
<protein>
    <submittedName>
        <fullName evidence="1">Uncharacterized protein</fullName>
    </submittedName>
</protein>